<evidence type="ECO:0000313" key="2">
    <source>
        <dbReference type="Proteomes" id="UP000054018"/>
    </source>
</evidence>
<organism evidence="1 2">
    <name type="scientific">Pisolithus microcarpus 441</name>
    <dbReference type="NCBI Taxonomy" id="765257"/>
    <lineage>
        <taxon>Eukaryota</taxon>
        <taxon>Fungi</taxon>
        <taxon>Dikarya</taxon>
        <taxon>Basidiomycota</taxon>
        <taxon>Agaricomycotina</taxon>
        <taxon>Agaricomycetes</taxon>
        <taxon>Agaricomycetidae</taxon>
        <taxon>Boletales</taxon>
        <taxon>Sclerodermatineae</taxon>
        <taxon>Pisolithaceae</taxon>
        <taxon>Pisolithus</taxon>
    </lineage>
</organism>
<sequence length="165" mass="17905">MSPVSISNIPEGSRKLARWQNGNGEYGGISASRFGIADVSQVGFDPATSAWVPDGPRRVREVVSSGFGWRSIDFLILCELANSLLTVPSPPPPVSLVLPGSFGCISEWGRFPRISLVLVLVALVSSFVFFDSTSALCWGPPAVKVIRFLDVERGRRSRMGPARVW</sequence>
<keyword evidence="2" id="KW-1185">Reference proteome</keyword>
<dbReference type="EMBL" id="KN833925">
    <property type="protein sequence ID" value="KIK14732.1"/>
    <property type="molecule type" value="Genomic_DNA"/>
</dbReference>
<reference evidence="2" key="2">
    <citation type="submission" date="2015-01" db="EMBL/GenBank/DDBJ databases">
        <title>Evolutionary Origins and Diversification of the Mycorrhizal Mutualists.</title>
        <authorList>
            <consortium name="DOE Joint Genome Institute"/>
            <consortium name="Mycorrhizal Genomics Consortium"/>
            <person name="Kohler A."/>
            <person name="Kuo A."/>
            <person name="Nagy L.G."/>
            <person name="Floudas D."/>
            <person name="Copeland A."/>
            <person name="Barry K.W."/>
            <person name="Cichocki N."/>
            <person name="Veneault-Fourrey C."/>
            <person name="LaButti K."/>
            <person name="Lindquist E.A."/>
            <person name="Lipzen A."/>
            <person name="Lundell T."/>
            <person name="Morin E."/>
            <person name="Murat C."/>
            <person name="Riley R."/>
            <person name="Ohm R."/>
            <person name="Sun H."/>
            <person name="Tunlid A."/>
            <person name="Henrissat B."/>
            <person name="Grigoriev I.V."/>
            <person name="Hibbett D.S."/>
            <person name="Martin F."/>
        </authorList>
    </citation>
    <scope>NUCLEOTIDE SEQUENCE [LARGE SCALE GENOMIC DNA]</scope>
    <source>
        <strain evidence="2">441</strain>
    </source>
</reference>
<accession>A0A0C9YX13</accession>
<reference evidence="1 2" key="1">
    <citation type="submission" date="2014-04" db="EMBL/GenBank/DDBJ databases">
        <authorList>
            <consortium name="DOE Joint Genome Institute"/>
            <person name="Kuo A."/>
            <person name="Kohler A."/>
            <person name="Costa M.D."/>
            <person name="Nagy L.G."/>
            <person name="Floudas D."/>
            <person name="Copeland A."/>
            <person name="Barry K.W."/>
            <person name="Cichocki N."/>
            <person name="Veneault-Fourrey C."/>
            <person name="LaButti K."/>
            <person name="Lindquist E.A."/>
            <person name="Lipzen A."/>
            <person name="Lundell T."/>
            <person name="Morin E."/>
            <person name="Murat C."/>
            <person name="Sun H."/>
            <person name="Tunlid A."/>
            <person name="Henrissat B."/>
            <person name="Grigoriev I.V."/>
            <person name="Hibbett D.S."/>
            <person name="Martin F."/>
            <person name="Nordberg H.P."/>
            <person name="Cantor M.N."/>
            <person name="Hua S.X."/>
        </authorList>
    </citation>
    <scope>NUCLEOTIDE SEQUENCE [LARGE SCALE GENOMIC DNA]</scope>
    <source>
        <strain evidence="1 2">441</strain>
    </source>
</reference>
<protein>
    <submittedName>
        <fullName evidence="1">Uncharacterized protein</fullName>
    </submittedName>
</protein>
<gene>
    <name evidence="1" type="ORF">PISMIDRAFT_17094</name>
</gene>
<proteinExistence type="predicted"/>
<name>A0A0C9YX13_9AGAM</name>
<dbReference type="AlphaFoldDB" id="A0A0C9YX13"/>
<dbReference type="Proteomes" id="UP000054018">
    <property type="component" value="Unassembled WGS sequence"/>
</dbReference>
<evidence type="ECO:0000313" key="1">
    <source>
        <dbReference type="EMBL" id="KIK14732.1"/>
    </source>
</evidence>
<dbReference type="HOGENOM" id="CLU_1611444_0_0_1"/>